<dbReference type="Proteomes" id="UP001243989">
    <property type="component" value="Unassembled WGS sequence"/>
</dbReference>
<dbReference type="EMBL" id="JAHMHQ010000001">
    <property type="protein sequence ID" value="KAK1655410.1"/>
    <property type="molecule type" value="Genomic_DNA"/>
</dbReference>
<name>A0AAJ0EJK9_9PEZI</name>
<protein>
    <submittedName>
        <fullName evidence="2">Uncharacterized protein</fullName>
    </submittedName>
</protein>
<organism evidence="2 3">
    <name type="scientific">Colletotrichum phormii</name>
    <dbReference type="NCBI Taxonomy" id="359342"/>
    <lineage>
        <taxon>Eukaryota</taxon>
        <taxon>Fungi</taxon>
        <taxon>Dikarya</taxon>
        <taxon>Ascomycota</taxon>
        <taxon>Pezizomycotina</taxon>
        <taxon>Sordariomycetes</taxon>
        <taxon>Hypocreomycetidae</taxon>
        <taxon>Glomerellales</taxon>
        <taxon>Glomerellaceae</taxon>
        <taxon>Colletotrichum</taxon>
        <taxon>Colletotrichum acutatum species complex</taxon>
    </lineage>
</organism>
<feature type="region of interest" description="Disordered" evidence="1">
    <location>
        <begin position="25"/>
        <end position="83"/>
    </location>
</feature>
<reference evidence="2" key="1">
    <citation type="submission" date="2021-06" db="EMBL/GenBank/DDBJ databases">
        <title>Comparative genomics, transcriptomics and evolutionary studies reveal genomic signatures of adaptation to plant cell wall in hemibiotrophic fungi.</title>
        <authorList>
            <consortium name="DOE Joint Genome Institute"/>
            <person name="Baroncelli R."/>
            <person name="Diaz J.F."/>
            <person name="Benocci T."/>
            <person name="Peng M."/>
            <person name="Battaglia E."/>
            <person name="Haridas S."/>
            <person name="Andreopoulos W."/>
            <person name="Labutti K."/>
            <person name="Pangilinan J."/>
            <person name="Floch G.L."/>
            <person name="Makela M.R."/>
            <person name="Henrissat B."/>
            <person name="Grigoriev I.V."/>
            <person name="Crouch J.A."/>
            <person name="De Vries R.P."/>
            <person name="Sukno S.A."/>
            <person name="Thon M.R."/>
        </authorList>
    </citation>
    <scope>NUCLEOTIDE SEQUENCE</scope>
    <source>
        <strain evidence="2">CBS 102054</strain>
    </source>
</reference>
<keyword evidence="3" id="KW-1185">Reference proteome</keyword>
<comment type="caution">
    <text evidence="2">The sequence shown here is derived from an EMBL/GenBank/DDBJ whole genome shotgun (WGS) entry which is preliminary data.</text>
</comment>
<dbReference type="GeneID" id="85471441"/>
<accession>A0AAJ0EJK9</accession>
<dbReference type="RefSeq" id="XP_060451454.1">
    <property type="nucleotide sequence ID" value="XM_060586579.1"/>
</dbReference>
<sequence>MIFERPQPAICQRYASHMCTQEARRMPSPGQIKPDVQPTQPLSREVPTWPAQGRFPTRLPRPSNRHRRTAAAGAGLPRRDIPEKRRMALLLASLQRNGTRQMKTQRIASSRTAPTCARLSGTMASRGTAAGSAARASGSWTAVSWRLR</sequence>
<dbReference type="AlphaFoldDB" id="A0AAJ0EJK9"/>
<evidence type="ECO:0000256" key="1">
    <source>
        <dbReference type="SAM" id="MobiDB-lite"/>
    </source>
</evidence>
<evidence type="ECO:0000313" key="2">
    <source>
        <dbReference type="EMBL" id="KAK1655410.1"/>
    </source>
</evidence>
<proteinExistence type="predicted"/>
<gene>
    <name evidence="2" type="ORF">BDP81DRAFT_3690</name>
</gene>
<evidence type="ECO:0000313" key="3">
    <source>
        <dbReference type="Proteomes" id="UP001243989"/>
    </source>
</evidence>